<name>A0A382QES3_9ZZZZ</name>
<dbReference type="InterPro" id="IPR013022">
    <property type="entry name" value="Xyl_isomerase-like_TIM-brl"/>
</dbReference>
<dbReference type="EMBL" id="UINC01113666">
    <property type="protein sequence ID" value="SVC83428.1"/>
    <property type="molecule type" value="Genomic_DNA"/>
</dbReference>
<dbReference type="PANTHER" id="PTHR12110">
    <property type="entry name" value="HYDROXYPYRUVATE ISOMERASE"/>
    <property type="match status" value="1"/>
</dbReference>
<organism evidence="2">
    <name type="scientific">marine metagenome</name>
    <dbReference type="NCBI Taxonomy" id="408172"/>
    <lineage>
        <taxon>unclassified sequences</taxon>
        <taxon>metagenomes</taxon>
        <taxon>ecological metagenomes</taxon>
    </lineage>
</organism>
<sequence length="299" mass="34011">MILNRRKFIKNSIAVFSATTLTQNIFANEIFKKKLKIAIQLYSFGPNIMQGKFNLLDFPQFIKDNFGVKGAEYWSIPFMGKENDDSYLKTLKEKSIDANADNLLILVDDINIQTMKSGPSLASSVKSERDLAIDFHKKWVDVAKKIGCHSIRVNLKSEESNNKKILDNSSESILKLIDYSKNDKINIVIENHGGITADADWLVSLINNIDSKYVGTLPDFGDYNFCMKRGALDFEDIGKVCENQYDKYMGVEKLMPYAKGVSAKSHHFNEKGEETSTDFSRMLKIILNSNYKGYLTIEY</sequence>
<protein>
    <recommendedName>
        <fullName evidence="1">Xylose isomerase-like TIM barrel domain-containing protein</fullName>
    </recommendedName>
</protein>
<evidence type="ECO:0000313" key="2">
    <source>
        <dbReference type="EMBL" id="SVC83428.1"/>
    </source>
</evidence>
<dbReference type="PANTHER" id="PTHR12110:SF53">
    <property type="entry name" value="BLR5974 PROTEIN"/>
    <property type="match status" value="1"/>
</dbReference>
<feature type="non-terminal residue" evidence="2">
    <location>
        <position position="299"/>
    </location>
</feature>
<feature type="domain" description="Xylose isomerase-like TIM barrel" evidence="1">
    <location>
        <begin position="71"/>
        <end position="299"/>
    </location>
</feature>
<reference evidence="2" key="1">
    <citation type="submission" date="2018-05" db="EMBL/GenBank/DDBJ databases">
        <authorList>
            <person name="Lanie J.A."/>
            <person name="Ng W.-L."/>
            <person name="Kazmierczak K.M."/>
            <person name="Andrzejewski T.M."/>
            <person name="Davidsen T.M."/>
            <person name="Wayne K.J."/>
            <person name="Tettelin H."/>
            <person name="Glass J.I."/>
            <person name="Rusch D."/>
            <person name="Podicherti R."/>
            <person name="Tsui H.-C.T."/>
            <person name="Winkler M.E."/>
        </authorList>
    </citation>
    <scope>NUCLEOTIDE SEQUENCE</scope>
</reference>
<dbReference type="AlphaFoldDB" id="A0A382QES3"/>
<dbReference type="Gene3D" id="3.20.20.150">
    <property type="entry name" value="Divalent-metal-dependent TIM barrel enzymes"/>
    <property type="match status" value="1"/>
</dbReference>
<dbReference type="InterPro" id="IPR050312">
    <property type="entry name" value="IolE/XylAMocC-like"/>
</dbReference>
<dbReference type="Pfam" id="PF01261">
    <property type="entry name" value="AP_endonuc_2"/>
    <property type="match status" value="1"/>
</dbReference>
<proteinExistence type="predicted"/>
<dbReference type="SUPFAM" id="SSF51658">
    <property type="entry name" value="Xylose isomerase-like"/>
    <property type="match status" value="1"/>
</dbReference>
<accession>A0A382QES3</accession>
<feature type="non-terminal residue" evidence="2">
    <location>
        <position position="1"/>
    </location>
</feature>
<dbReference type="InterPro" id="IPR036237">
    <property type="entry name" value="Xyl_isomerase-like_sf"/>
</dbReference>
<evidence type="ECO:0000259" key="1">
    <source>
        <dbReference type="Pfam" id="PF01261"/>
    </source>
</evidence>
<gene>
    <name evidence="2" type="ORF">METZ01_LOCUS336282</name>
</gene>